<dbReference type="AlphaFoldDB" id="A0AAX3RRU7"/>
<name>A0AAX3RRU7_BACIU</name>
<dbReference type="EMBL" id="CP120576">
    <property type="protein sequence ID" value="WEY84790.1"/>
    <property type="molecule type" value="Genomic_DNA"/>
</dbReference>
<evidence type="ECO:0000313" key="2">
    <source>
        <dbReference type="Proteomes" id="UP001214898"/>
    </source>
</evidence>
<organism evidence="1 2">
    <name type="scientific">Bacillus subtilis</name>
    <dbReference type="NCBI Taxonomy" id="1423"/>
    <lineage>
        <taxon>Bacteria</taxon>
        <taxon>Bacillati</taxon>
        <taxon>Bacillota</taxon>
        <taxon>Bacilli</taxon>
        <taxon>Bacillales</taxon>
        <taxon>Bacillaceae</taxon>
        <taxon>Bacillus</taxon>
    </lineage>
</organism>
<sequence length="136" mass="15650">MDFPDRLIDHIERNMNLYSTILVPMLQEGNSIALTPIPSSDAENVYYMDGSIEKTYRFQILVKHKQQFVGYNSLLQIGEFLSGLQEDEVQSSDNSFEFIKCNVSATPNFLGKSEQQEYVYASTFDAELFIKAREEK</sequence>
<accession>A0AAX3RRU7</accession>
<reference evidence="1" key="1">
    <citation type="submission" date="2025-02" db="EMBL/GenBank/DDBJ databases">
        <title>Complete genome sequences of 52 Bacillus and Priestia strains isolated from West-African fermentations and 26 reference strains from the DSMZ collection.</title>
        <authorList>
            <person name="Wiedenbein E.S."/>
            <person name="Canoy T.S."/>
            <person name="Hui Y."/>
            <person name="Parkouda C."/>
            <person name="Dawende C."/>
            <person name="Ametefe E."/>
            <person name="Jespersen L."/>
            <person name="Nielsen D.S."/>
        </authorList>
    </citation>
    <scope>NUCLEOTIDE SEQUENCE</scope>
    <source>
        <strain evidence="1">PRO56</strain>
    </source>
</reference>
<dbReference type="InterPro" id="IPR024411">
    <property type="entry name" value="Tail_terminator_phage"/>
</dbReference>
<dbReference type="Pfam" id="PF12691">
    <property type="entry name" value="Phage_tail_terminator_6"/>
    <property type="match status" value="1"/>
</dbReference>
<dbReference type="RefSeq" id="WP_069703718.1">
    <property type="nucleotide sequence ID" value="NZ_CP069238.1"/>
</dbReference>
<dbReference type="Proteomes" id="UP001214898">
    <property type="component" value="Chromosome"/>
</dbReference>
<gene>
    <name evidence="1" type="ORF">P5633_21660</name>
</gene>
<proteinExistence type="predicted"/>
<evidence type="ECO:0000313" key="1">
    <source>
        <dbReference type="EMBL" id="WEY84790.1"/>
    </source>
</evidence>
<protein>
    <submittedName>
        <fullName evidence="1">Minor capsid protein</fullName>
    </submittedName>
</protein>